<dbReference type="KEGG" id="rlc:K227x_26280"/>
<name>A0A517NB43_9BACT</name>
<dbReference type="OrthoDB" id="5417071at2"/>
<reference evidence="2 3" key="1">
    <citation type="submission" date="2019-02" db="EMBL/GenBank/DDBJ databases">
        <title>Deep-cultivation of Planctomycetes and their phenomic and genomic characterization uncovers novel biology.</title>
        <authorList>
            <person name="Wiegand S."/>
            <person name="Jogler M."/>
            <person name="Boedeker C."/>
            <person name="Pinto D."/>
            <person name="Vollmers J."/>
            <person name="Rivas-Marin E."/>
            <person name="Kohn T."/>
            <person name="Peeters S.H."/>
            <person name="Heuer A."/>
            <person name="Rast P."/>
            <person name="Oberbeckmann S."/>
            <person name="Bunk B."/>
            <person name="Jeske O."/>
            <person name="Meyerdierks A."/>
            <person name="Storesund J.E."/>
            <person name="Kallscheuer N."/>
            <person name="Luecker S."/>
            <person name="Lage O.M."/>
            <person name="Pohl T."/>
            <person name="Merkel B.J."/>
            <person name="Hornburger P."/>
            <person name="Mueller R.-W."/>
            <person name="Bruemmer F."/>
            <person name="Labrenz M."/>
            <person name="Spormann A.M."/>
            <person name="Op den Camp H."/>
            <person name="Overmann J."/>
            <person name="Amann R."/>
            <person name="Jetten M.S.M."/>
            <person name="Mascher T."/>
            <person name="Medema M.H."/>
            <person name="Devos D.P."/>
            <person name="Kaster A.-K."/>
            <person name="Ovreas L."/>
            <person name="Rohde M."/>
            <person name="Galperin M.Y."/>
            <person name="Jogler C."/>
        </authorList>
    </citation>
    <scope>NUCLEOTIDE SEQUENCE [LARGE SCALE GENOMIC DNA]</scope>
    <source>
        <strain evidence="2 3">K22_7</strain>
    </source>
</reference>
<dbReference type="Proteomes" id="UP000318538">
    <property type="component" value="Chromosome"/>
</dbReference>
<evidence type="ECO:0000313" key="3">
    <source>
        <dbReference type="Proteomes" id="UP000318538"/>
    </source>
</evidence>
<dbReference type="EMBL" id="CP036525">
    <property type="protein sequence ID" value="QDT04238.1"/>
    <property type="molecule type" value="Genomic_DNA"/>
</dbReference>
<evidence type="ECO:0000259" key="1">
    <source>
        <dbReference type="Pfam" id="PF09823"/>
    </source>
</evidence>
<protein>
    <recommendedName>
        <fullName evidence="1">DUF2357 domain-containing protein</fullName>
    </recommendedName>
</protein>
<dbReference type="InterPro" id="IPR018633">
    <property type="entry name" value="DUF2357"/>
</dbReference>
<feature type="domain" description="DUF2357" evidence="1">
    <location>
        <begin position="190"/>
        <end position="354"/>
    </location>
</feature>
<dbReference type="Pfam" id="PF09823">
    <property type="entry name" value="DUF2357"/>
    <property type="match status" value="1"/>
</dbReference>
<organism evidence="2 3">
    <name type="scientific">Rubripirellula lacrimiformis</name>
    <dbReference type="NCBI Taxonomy" id="1930273"/>
    <lineage>
        <taxon>Bacteria</taxon>
        <taxon>Pseudomonadati</taxon>
        <taxon>Planctomycetota</taxon>
        <taxon>Planctomycetia</taxon>
        <taxon>Pirellulales</taxon>
        <taxon>Pirellulaceae</taxon>
        <taxon>Rubripirellula</taxon>
    </lineage>
</organism>
<gene>
    <name evidence="2" type="ORF">K227x_26280</name>
</gene>
<proteinExistence type="predicted"/>
<accession>A0A517NB43</accession>
<dbReference type="AlphaFoldDB" id="A0A517NB43"/>
<dbReference type="RefSeq" id="WP_145169774.1">
    <property type="nucleotide sequence ID" value="NZ_CP036525.1"/>
</dbReference>
<sequence length="557" mass="63398">MKPSTTDNTEALYFLSRGPWPSSKGAHEESHGLRTFLWVDAEFEQVFSPSLGELVSVGEMIERDGSLWRRFELPKNYESSDGISIVRCIGPAGSRDLKILDRQRLPARSLLDEVEKLDSSGEDDEANDLLAASGFEDDARKGSKAIKLIDRHSDLVYQLLQTRQTTGPFTETDYRGLGFRSTKSVCEQWNQVGHSKVPPLSLIVRLADEIPDVLENVCRKPRVILRRQRELELATRIQQVDAACIRWMSRQPGRTLAEKAGPRQRLMAVVRREDCNTPENRVALDLLRRCKRAGEIYIARHNEFEASQRYLKVKTFVKLCDRLIRRSAISAVGKLVGTAQPNYVLQHEERYSVLWDAYQRLVRHEKVTQSTWMWRDRLWSEWLWFGIASSLSSFSFESPAHRTLLSLSDEPNCGRFSHLNSIGPWWVHFGGKVSTLHLLPQRQLRECSFVPESISRCCPDFVVACIGQECRGLAIWSNLDPLSPKSTATTTAKHLVNAMEHVGHVPGWKSLVVTGGGDRIESGELSCSVAWASTPLMLQDFRDDWNALLMERFRHVL</sequence>
<evidence type="ECO:0000313" key="2">
    <source>
        <dbReference type="EMBL" id="QDT04238.1"/>
    </source>
</evidence>
<keyword evidence="3" id="KW-1185">Reference proteome</keyword>